<proteinExistence type="predicted"/>
<evidence type="ECO:0000313" key="1">
    <source>
        <dbReference type="EMBL" id="RZS92640.1"/>
    </source>
</evidence>
<name>A0A4Q7P001_9FLAO</name>
<accession>A0A4Q7P001</accession>
<reference evidence="1 2" key="1">
    <citation type="submission" date="2019-02" db="EMBL/GenBank/DDBJ databases">
        <title>Genomic Encyclopedia of Type Strains, Phase IV (KMG-IV): sequencing the most valuable type-strain genomes for metagenomic binning, comparative biology and taxonomic classification.</title>
        <authorList>
            <person name="Goeker M."/>
        </authorList>
    </citation>
    <scope>NUCLEOTIDE SEQUENCE [LARGE SCALE GENOMIC DNA]</scope>
    <source>
        <strain evidence="1 2">DSM 17196</strain>
    </source>
</reference>
<dbReference type="Proteomes" id="UP000292262">
    <property type="component" value="Unassembled WGS sequence"/>
</dbReference>
<organism evidence="1 2">
    <name type="scientific">Aquimarina brevivitae</name>
    <dbReference type="NCBI Taxonomy" id="323412"/>
    <lineage>
        <taxon>Bacteria</taxon>
        <taxon>Pseudomonadati</taxon>
        <taxon>Bacteroidota</taxon>
        <taxon>Flavobacteriia</taxon>
        <taxon>Flavobacteriales</taxon>
        <taxon>Flavobacteriaceae</taxon>
        <taxon>Aquimarina</taxon>
    </lineage>
</organism>
<sequence length="260" mass="29184">MLFLYSCEDVIEVDVPTAPPKLVIDANFEVYFNEDPVSTEGGIRLTTTAPFFDDDVPTVSGATVFITDLSDDTIITFTESTEPGLYTASSPFNPQLGVAYELTVIYQGDTYIATASRIPAVPIDNVEEGDGTLFGGDEKEVIVSFTDDGSRRDYYLFDFDFNLYLPIEDEFFQGEAFNFSYFYEDTIDNRVVTIKILGVDEQYFNYFSILNEQSGQEGDPFQAPPSELRGNIINTTTPAKYPLGYFNISETDRFEITLTE</sequence>
<keyword evidence="2" id="KW-1185">Reference proteome</keyword>
<dbReference type="InterPro" id="IPR025345">
    <property type="entry name" value="DUF4249"/>
</dbReference>
<dbReference type="EMBL" id="SGXE01000003">
    <property type="protein sequence ID" value="RZS92640.1"/>
    <property type="molecule type" value="Genomic_DNA"/>
</dbReference>
<protein>
    <submittedName>
        <fullName evidence="1">Uncharacterized protein DUF4249</fullName>
    </submittedName>
</protein>
<evidence type="ECO:0000313" key="2">
    <source>
        <dbReference type="Proteomes" id="UP000292262"/>
    </source>
</evidence>
<gene>
    <name evidence="1" type="ORF">EV197_2778</name>
</gene>
<dbReference type="AlphaFoldDB" id="A0A4Q7P001"/>
<comment type="caution">
    <text evidence="1">The sequence shown here is derived from an EMBL/GenBank/DDBJ whole genome shotgun (WGS) entry which is preliminary data.</text>
</comment>
<dbReference type="Pfam" id="PF14054">
    <property type="entry name" value="DUF4249"/>
    <property type="match status" value="1"/>
</dbReference>